<evidence type="ECO:0000259" key="2">
    <source>
        <dbReference type="PROSITE" id="PS50967"/>
    </source>
</evidence>
<organism evidence="3 4">
    <name type="scientific">Microbacterium capsulatum</name>
    <dbReference type="NCBI Taxonomy" id="3041921"/>
    <lineage>
        <taxon>Bacteria</taxon>
        <taxon>Bacillati</taxon>
        <taxon>Actinomycetota</taxon>
        <taxon>Actinomycetes</taxon>
        <taxon>Micrococcales</taxon>
        <taxon>Microbacteriaceae</taxon>
        <taxon>Microbacterium</taxon>
    </lineage>
</organism>
<dbReference type="CDD" id="cd06142">
    <property type="entry name" value="RNaseD_exo"/>
    <property type="match status" value="1"/>
</dbReference>
<name>A0ABU0XCN7_9MICO</name>
<dbReference type="PROSITE" id="PS50967">
    <property type="entry name" value="HRDC"/>
    <property type="match status" value="1"/>
</dbReference>
<dbReference type="EMBL" id="JAVFCB010000001">
    <property type="protein sequence ID" value="MDQ4212722.1"/>
    <property type="molecule type" value="Genomic_DNA"/>
</dbReference>
<keyword evidence="4" id="KW-1185">Reference proteome</keyword>
<reference evidence="3 4" key="1">
    <citation type="submission" date="2023-08" db="EMBL/GenBank/DDBJ databases">
        <title>Microbacterium sp. nov., isolated from a waste landfill.</title>
        <authorList>
            <person name="Wen W."/>
        </authorList>
    </citation>
    <scope>NUCLEOTIDE SEQUENCE [LARGE SCALE GENOMIC DNA]</scope>
    <source>
        <strain evidence="3 4">ASV81</strain>
    </source>
</reference>
<dbReference type="SUPFAM" id="SSF53098">
    <property type="entry name" value="Ribonuclease H-like"/>
    <property type="match status" value="1"/>
</dbReference>
<evidence type="ECO:0000313" key="3">
    <source>
        <dbReference type="EMBL" id="MDQ4212722.1"/>
    </source>
</evidence>
<dbReference type="PANTHER" id="PTHR47649">
    <property type="entry name" value="RIBONUCLEASE D"/>
    <property type="match status" value="1"/>
</dbReference>
<dbReference type="SMART" id="SM00474">
    <property type="entry name" value="35EXOc"/>
    <property type="match status" value="1"/>
</dbReference>
<dbReference type="Pfam" id="PF00570">
    <property type="entry name" value="HRDC"/>
    <property type="match status" value="1"/>
</dbReference>
<dbReference type="Pfam" id="PF18305">
    <property type="entry name" value="DNA_pol_A_exoN"/>
    <property type="match status" value="1"/>
</dbReference>
<dbReference type="SUPFAM" id="SSF47819">
    <property type="entry name" value="HRDC-like"/>
    <property type="match status" value="1"/>
</dbReference>
<evidence type="ECO:0000313" key="4">
    <source>
        <dbReference type="Proteomes" id="UP001230289"/>
    </source>
</evidence>
<dbReference type="SMART" id="SM00341">
    <property type="entry name" value="HRDC"/>
    <property type="match status" value="1"/>
</dbReference>
<dbReference type="Gene3D" id="1.10.150.80">
    <property type="entry name" value="HRDC domain"/>
    <property type="match status" value="2"/>
</dbReference>
<comment type="caution">
    <text evidence="3">The sequence shown here is derived from an EMBL/GenBank/DDBJ whole genome shotgun (WGS) entry which is preliminary data.</text>
</comment>
<sequence>MTDYVVIDNDEAFVDACRILSGGSGPVAVDVERASGFRYSQRAYLVQVFRRGAGAFLFDPITISSFAPLQEAIGDEEWVFHAASQDLPSLHELGLDPTRVFDTELAARLLGYERVGLAAVVERALGITLAKEHSAADWSTRPLPAAWLEYAGLDVLHLLDVRDFIAAELAESGKAEFAAEEFEAVRTRAPKPAREEPWRRLSGLHQVRGAKNLAVARELWQAREDFARESDVSPGRLVPDRALVAAVLAAPQSKGALAAVSAFTGRASRSQLDRWWAAIERGREREDLPRERVPSDTPPPPRAWADRNPEADARLKAARPIVEARAEELGMPTENLLTPETLRRVAWEPPAVIDAESIGAALAARDARRWQIEETAQRIADAFVESAQAASEPSGAAS</sequence>
<feature type="region of interest" description="Disordered" evidence="1">
    <location>
        <begin position="286"/>
        <end position="312"/>
    </location>
</feature>
<gene>
    <name evidence="3" type="ORF">RBR11_02200</name>
</gene>
<dbReference type="PANTHER" id="PTHR47649:SF1">
    <property type="entry name" value="RIBONUCLEASE D"/>
    <property type="match status" value="1"/>
</dbReference>
<dbReference type="InterPro" id="IPR012337">
    <property type="entry name" value="RNaseH-like_sf"/>
</dbReference>
<accession>A0ABU0XCN7</accession>
<dbReference type="InterPro" id="IPR002562">
    <property type="entry name" value="3'-5'_exonuclease_dom"/>
</dbReference>
<dbReference type="RefSeq" id="WP_308487651.1">
    <property type="nucleotide sequence ID" value="NZ_JAVFCB010000001.1"/>
</dbReference>
<dbReference type="InterPro" id="IPR051086">
    <property type="entry name" value="RNase_D-like"/>
</dbReference>
<dbReference type="Pfam" id="PF01612">
    <property type="entry name" value="DNA_pol_A_exo1"/>
    <property type="match status" value="1"/>
</dbReference>
<protein>
    <submittedName>
        <fullName evidence="3">HRDC domain-containing protein</fullName>
    </submittedName>
</protein>
<dbReference type="InterPro" id="IPR010997">
    <property type="entry name" value="HRDC-like_sf"/>
</dbReference>
<dbReference type="Proteomes" id="UP001230289">
    <property type="component" value="Unassembled WGS sequence"/>
</dbReference>
<dbReference type="InterPro" id="IPR041605">
    <property type="entry name" value="Exo_C"/>
</dbReference>
<proteinExistence type="predicted"/>
<evidence type="ECO:0000256" key="1">
    <source>
        <dbReference type="SAM" id="MobiDB-lite"/>
    </source>
</evidence>
<dbReference type="InterPro" id="IPR002121">
    <property type="entry name" value="HRDC_dom"/>
</dbReference>
<dbReference type="InterPro" id="IPR036397">
    <property type="entry name" value="RNaseH_sf"/>
</dbReference>
<dbReference type="InterPro" id="IPR044876">
    <property type="entry name" value="HRDC_dom_sf"/>
</dbReference>
<dbReference type="Gene3D" id="3.30.420.10">
    <property type="entry name" value="Ribonuclease H-like superfamily/Ribonuclease H"/>
    <property type="match status" value="1"/>
</dbReference>
<feature type="domain" description="HRDC" evidence="2">
    <location>
        <begin position="209"/>
        <end position="289"/>
    </location>
</feature>